<dbReference type="Pfam" id="PF01493">
    <property type="entry name" value="GXGXG"/>
    <property type="match status" value="1"/>
</dbReference>
<keyword evidence="10" id="KW-0408">Iron</keyword>
<dbReference type="PANTHER" id="PTHR11938">
    <property type="entry name" value="FAD NADPH DEHYDROGENASE/OXIDOREDUCTASE"/>
    <property type="match status" value="1"/>
</dbReference>
<feature type="region of interest" description="Disordered" evidence="15">
    <location>
        <begin position="1220"/>
        <end position="1256"/>
    </location>
</feature>
<evidence type="ECO:0000256" key="15">
    <source>
        <dbReference type="SAM" id="MobiDB-lite"/>
    </source>
</evidence>
<feature type="region of interest" description="Disordered" evidence="15">
    <location>
        <begin position="454"/>
        <end position="473"/>
    </location>
</feature>
<dbReference type="PANTHER" id="PTHR11938:SF133">
    <property type="entry name" value="GLUTAMATE SYNTHASE (NADH)"/>
    <property type="match status" value="1"/>
</dbReference>
<dbReference type="EC" id="1.4.1.13" evidence="17"/>
<comment type="cofactor">
    <cofactor evidence="1">
        <name>FMN</name>
        <dbReference type="ChEBI" id="CHEBI:58210"/>
    </cofactor>
</comment>
<evidence type="ECO:0000256" key="10">
    <source>
        <dbReference type="ARBA" id="ARBA00023004"/>
    </source>
</evidence>
<dbReference type="Gene3D" id="3.20.20.70">
    <property type="entry name" value="Aldolase class I"/>
    <property type="match status" value="2"/>
</dbReference>
<keyword evidence="5" id="KW-0285">Flavoprotein</keyword>
<comment type="similarity">
    <text evidence="3">Belongs to the glutamate synthase family.</text>
</comment>
<keyword evidence="7" id="KW-0479">Metal-binding</keyword>
<evidence type="ECO:0000256" key="13">
    <source>
        <dbReference type="ARBA" id="ARBA00023291"/>
    </source>
</evidence>
<comment type="caution">
    <text evidence="17">The sequence shown here is derived from an EMBL/GenBank/DDBJ whole genome shotgun (WGS) entry which is preliminary data.</text>
</comment>
<keyword evidence="9 17" id="KW-0560">Oxidoreductase</keyword>
<reference evidence="18" key="1">
    <citation type="journal article" date="2019" name="Int. J. Syst. Evol. Microbiol.">
        <title>The Global Catalogue of Microorganisms (GCM) 10K type strain sequencing project: providing services to taxonomists for standard genome sequencing and annotation.</title>
        <authorList>
            <consortium name="The Broad Institute Genomics Platform"/>
            <consortium name="The Broad Institute Genome Sequencing Center for Infectious Disease"/>
            <person name="Wu L."/>
            <person name="Ma J."/>
        </authorList>
    </citation>
    <scope>NUCLEOTIDE SEQUENCE [LARGE SCALE GENOMIC DNA]</scope>
    <source>
        <strain evidence="18">CCUG 57263</strain>
    </source>
</reference>
<dbReference type="Proteomes" id="UP001597120">
    <property type="component" value="Unassembled WGS sequence"/>
</dbReference>
<dbReference type="CDD" id="cd02808">
    <property type="entry name" value="GltS_FMN"/>
    <property type="match status" value="1"/>
</dbReference>
<dbReference type="SUPFAM" id="SSF51395">
    <property type="entry name" value="FMN-linked oxidoreductases"/>
    <property type="match status" value="1"/>
</dbReference>
<dbReference type="InterPro" id="IPR029055">
    <property type="entry name" value="Ntn_hydrolases_N"/>
</dbReference>
<feature type="domain" description="Glutamine amidotransferase type-2" evidence="16">
    <location>
        <begin position="22"/>
        <end position="421"/>
    </location>
</feature>
<dbReference type="Pfam" id="PF00310">
    <property type="entry name" value="GATase_2"/>
    <property type="match status" value="1"/>
</dbReference>
<keyword evidence="12" id="KW-0314">Glutamate biosynthesis</keyword>
<evidence type="ECO:0000256" key="8">
    <source>
        <dbReference type="ARBA" id="ARBA00022962"/>
    </source>
</evidence>
<evidence type="ECO:0000256" key="2">
    <source>
        <dbReference type="ARBA" id="ARBA00001927"/>
    </source>
</evidence>
<evidence type="ECO:0000256" key="12">
    <source>
        <dbReference type="ARBA" id="ARBA00023164"/>
    </source>
</evidence>
<gene>
    <name evidence="17" type="primary">gltB</name>
    <name evidence="17" type="ORF">ACFQ03_07235</name>
</gene>
<dbReference type="InterPro" id="IPR002489">
    <property type="entry name" value="Glu_synth_asu_C"/>
</dbReference>
<protein>
    <submittedName>
        <fullName evidence="17">Glutamate synthase large subunit</fullName>
        <ecNumber evidence="17">1.4.1.13</ecNumber>
    </submittedName>
</protein>
<comment type="cofactor">
    <cofactor evidence="2">
        <name>[3Fe-4S] cluster</name>
        <dbReference type="ChEBI" id="CHEBI:21137"/>
    </cofactor>
</comment>
<name>A0ABW3D9H7_9BACL</name>
<dbReference type="InterPro" id="IPR050711">
    <property type="entry name" value="ET-N_metabolism_enzyme"/>
</dbReference>
<dbReference type="SUPFAM" id="SSF69336">
    <property type="entry name" value="Alpha subunit of glutamate synthase, C-terminal domain"/>
    <property type="match status" value="1"/>
</dbReference>
<keyword evidence="6" id="KW-0288">FMN</keyword>
<evidence type="ECO:0000313" key="17">
    <source>
        <dbReference type="EMBL" id="MFD0868938.1"/>
    </source>
</evidence>
<comment type="pathway">
    <text evidence="14">Amino-acid biosynthesis.</text>
</comment>
<evidence type="ECO:0000256" key="14">
    <source>
        <dbReference type="ARBA" id="ARBA00029440"/>
    </source>
</evidence>
<evidence type="ECO:0000256" key="7">
    <source>
        <dbReference type="ARBA" id="ARBA00022723"/>
    </source>
</evidence>
<sequence>MTDSAFPNKQGLYDPAFEHDACGIGVIANIKGVPSHDIVTQALETLCRLTHRGGQGADPASGDGAGILTQIPHKLLLRESSRAGWKLPEAGRYGAGMIFLPSEDKARRECEQGLERIAEEEGYQVLGWRTVPTKDAVLGPTAANSKPYIRQWLITPEQGMEIGEGALERGLYVIRKRAEREIGLAQAKAGRTFYFASLSSRTMVYKGLLLPEQLPAFYTDLQDADYESALALVHSRFSTNTFPSWERAHPNRYMIHNGEINTIKGNVNWMLAREAACSGGPFADLSQIRPVIDLSGSDSSMLDNALEFLHLSGRSLVHSVMMMVPEPWSKDAGMEEGKRAFYEYHSCLMEPWDGPAALAFTDGKQIGACLDRNGLRPTRYYVTRDDRIILSSEVGVVDVPPDNILYKERLHPGQMLLVDLEQGRIVPDEEIKRSVSSEQPYRQWLDEHLLDLGQLPDAEGEPSGESGPASDPARLQHAFGYTFEEIAKGLRPLLLKGEDPVGSMGYDAPLAALSTKPQLLYSYFKQMFAQVTNPPIDAFLEEMITSVEVTIGAEGDLLQPGPDSCRRIRLKAPVLSNEELGRIRSSKLPGLRADTLSMTFVVGEGERGLEEALKTLFQSAEAAIDEGASLLILSDRGIGRGQAPIPALLAVSGLHHHLIRSGKRTKASLLVESGEPRDVHHIALLLGYGASAVNPYLVFDTAAQLISRGQLEELSLEQAVRNYIAGIKKGLLKVMAKMGISTVQSYIGAQIFEALGIHGDVIDTYFPRTPSRIGGIGLAEIAEEALMRHRRAYRSERPEPLQPGDEFQWRPGGEEHLFSPQTIHALQQACRSNDYDLFRKYSAGIDQHAKAHCTLRGLLELVPGRKPVPIEEVEPVEAIVARFKTGAMSLGSISKEAHEAMAIAMNRIGGRSNSGEGGEDPGRYVTDENGDHRVSAIKQVASGRFGVTSHYLIHADEIQIKMAQGAKPGEGGQLPAHKVYPWIAEARGSTPGVELISPPPHHDIYSIEDLAELIHDLKEANPRARINVKLVSEAGVGTIAAGVAKAGADVILISGYDGGTGAASRNSIKHAGMPWEIGLAEANQTLQLNGLRSRVRLETDGKMMNGRDVVIASLLGAQEFGFATVPLVVMGCVMMRVCHLDTCPVGIATQNPELRRTFAGDPGHLVNFMYFVAREVREWMARLGFRTMEEMVGRTDCLRINLPQDHWKVSGLDLSPLLYRVPGEPEDQHRPDGGETQPAEETAVKGDSPSQLLQSDDAADPMRLLSLCAAALDRRERIQAILPIRNTDRAAGTRLGSEVTRRYGAEGLPDGTIQLHFHGSAGQSFGAFIPRGITLTLEGDANDYVGKGLSGGKLAVYPPVQSGFAAEDNIIIGNVALYGATSGEAYIRGIAGERFCVRNSGAEVVVEGVGNHGCEYMTGGRVVVLGRVGHNFAAGMSGGVAYVWSRQMAEVEARCNLKLVELEMLADTEDEGRVRAMLEKHLRYTDSAVARRILEDWEREAKRFVRIIPKEYRRMIRTIERFRASGVSHEEAALAAFQERRKAQ</sequence>
<dbReference type="Pfam" id="PF01645">
    <property type="entry name" value="Glu_synthase"/>
    <property type="match status" value="1"/>
</dbReference>
<dbReference type="GO" id="GO:0004355">
    <property type="term" value="F:glutamate synthase (NADPH) activity"/>
    <property type="evidence" value="ECO:0007669"/>
    <property type="project" value="UniProtKB-EC"/>
</dbReference>
<dbReference type="InterPro" id="IPR006982">
    <property type="entry name" value="Glu_synth_centr_N"/>
</dbReference>
<dbReference type="Pfam" id="PF04898">
    <property type="entry name" value="Glu_syn_central"/>
    <property type="match status" value="1"/>
</dbReference>
<organism evidence="17 18">
    <name type="scientific">Paenibacillus residui</name>
    <dbReference type="NCBI Taxonomy" id="629724"/>
    <lineage>
        <taxon>Bacteria</taxon>
        <taxon>Bacillati</taxon>
        <taxon>Bacillota</taxon>
        <taxon>Bacilli</taxon>
        <taxon>Bacillales</taxon>
        <taxon>Paenibacillaceae</taxon>
        <taxon>Paenibacillus</taxon>
    </lineage>
</organism>
<dbReference type="PROSITE" id="PS51278">
    <property type="entry name" value="GATASE_TYPE_2"/>
    <property type="match status" value="1"/>
</dbReference>
<proteinExistence type="inferred from homology"/>
<feature type="region of interest" description="Disordered" evidence="15">
    <location>
        <begin position="908"/>
        <end position="928"/>
    </location>
</feature>
<evidence type="ECO:0000256" key="6">
    <source>
        <dbReference type="ARBA" id="ARBA00022643"/>
    </source>
</evidence>
<evidence type="ECO:0000259" key="16">
    <source>
        <dbReference type="PROSITE" id="PS51278"/>
    </source>
</evidence>
<evidence type="ECO:0000256" key="11">
    <source>
        <dbReference type="ARBA" id="ARBA00023014"/>
    </source>
</evidence>
<evidence type="ECO:0000256" key="1">
    <source>
        <dbReference type="ARBA" id="ARBA00001917"/>
    </source>
</evidence>
<keyword evidence="18" id="KW-1185">Reference proteome</keyword>
<accession>A0ABW3D9H7</accession>
<keyword evidence="4" id="KW-0028">Amino-acid biosynthesis</keyword>
<keyword evidence="8" id="KW-0315">Glutamine amidotransferase</keyword>
<dbReference type="SUPFAM" id="SSF56235">
    <property type="entry name" value="N-terminal nucleophile aminohydrolases (Ntn hydrolases)"/>
    <property type="match status" value="1"/>
</dbReference>
<dbReference type="NCBIfam" id="NF008730">
    <property type="entry name" value="PRK11750.1"/>
    <property type="match status" value="1"/>
</dbReference>
<keyword evidence="13" id="KW-0003">3Fe-4S</keyword>
<dbReference type="InterPro" id="IPR036485">
    <property type="entry name" value="Glu_synth_asu_C_sf"/>
</dbReference>
<dbReference type="Gene3D" id="2.160.20.60">
    <property type="entry name" value="Glutamate synthase, alpha subunit, C-terminal domain"/>
    <property type="match status" value="1"/>
</dbReference>
<evidence type="ECO:0000256" key="9">
    <source>
        <dbReference type="ARBA" id="ARBA00023002"/>
    </source>
</evidence>
<dbReference type="InterPro" id="IPR017932">
    <property type="entry name" value="GATase_2_dom"/>
</dbReference>
<dbReference type="InterPro" id="IPR013785">
    <property type="entry name" value="Aldolase_TIM"/>
</dbReference>
<dbReference type="CDD" id="cd00982">
    <property type="entry name" value="gltB_C"/>
    <property type="match status" value="1"/>
</dbReference>
<dbReference type="Gene3D" id="3.60.20.10">
    <property type="entry name" value="Glutamine Phosphoribosylpyrophosphate, subunit 1, domain 1"/>
    <property type="match status" value="1"/>
</dbReference>
<dbReference type="EMBL" id="JBHTIU010000027">
    <property type="protein sequence ID" value="MFD0868938.1"/>
    <property type="molecule type" value="Genomic_DNA"/>
</dbReference>
<evidence type="ECO:0000256" key="4">
    <source>
        <dbReference type="ARBA" id="ARBA00022605"/>
    </source>
</evidence>
<keyword evidence="11" id="KW-0411">Iron-sulfur</keyword>
<dbReference type="CDD" id="cd00713">
    <property type="entry name" value="GltS"/>
    <property type="match status" value="1"/>
</dbReference>
<evidence type="ECO:0000313" key="18">
    <source>
        <dbReference type="Proteomes" id="UP001597120"/>
    </source>
</evidence>
<evidence type="ECO:0000256" key="3">
    <source>
        <dbReference type="ARBA" id="ARBA00009716"/>
    </source>
</evidence>
<dbReference type="InterPro" id="IPR002932">
    <property type="entry name" value="Glu_synthdom"/>
</dbReference>
<evidence type="ECO:0000256" key="5">
    <source>
        <dbReference type="ARBA" id="ARBA00022630"/>
    </source>
</evidence>
<dbReference type="RefSeq" id="WP_379287129.1">
    <property type="nucleotide sequence ID" value="NZ_JBHTIU010000027.1"/>
</dbReference>